<keyword evidence="7" id="KW-1185">Reference proteome</keyword>
<reference evidence="6 7" key="1">
    <citation type="submission" date="2023-11" db="EMBL/GenBank/DDBJ databases">
        <title>Paucibacter sp. nov., isolated from fresh soil in Korea.</title>
        <authorList>
            <person name="Le N.T.T."/>
        </authorList>
    </citation>
    <scope>NUCLEOTIDE SEQUENCE [LARGE SCALE GENOMIC DNA]</scope>
    <source>
        <strain evidence="6 7">R3-3</strain>
    </source>
</reference>
<dbReference type="PANTHER" id="PTHR47506:SF7">
    <property type="entry name" value="TRANSCRIPTIONAL REGULATORY PROTEIN"/>
    <property type="match status" value="1"/>
</dbReference>
<evidence type="ECO:0000256" key="4">
    <source>
        <dbReference type="PROSITE-ProRule" id="PRU00335"/>
    </source>
</evidence>
<evidence type="ECO:0000256" key="1">
    <source>
        <dbReference type="ARBA" id="ARBA00023015"/>
    </source>
</evidence>
<name>A0ABU5DLT5_9BURK</name>
<dbReference type="SUPFAM" id="SSF48498">
    <property type="entry name" value="Tetracyclin repressor-like, C-terminal domain"/>
    <property type="match status" value="1"/>
</dbReference>
<dbReference type="InterPro" id="IPR009057">
    <property type="entry name" value="Homeodomain-like_sf"/>
</dbReference>
<keyword evidence="3" id="KW-0804">Transcription</keyword>
<dbReference type="EMBL" id="JAXCLA010000005">
    <property type="protein sequence ID" value="MDY0746067.1"/>
    <property type="molecule type" value="Genomic_DNA"/>
</dbReference>
<dbReference type="InterPro" id="IPR001647">
    <property type="entry name" value="HTH_TetR"/>
</dbReference>
<dbReference type="PANTHER" id="PTHR47506">
    <property type="entry name" value="TRANSCRIPTIONAL REGULATORY PROTEIN"/>
    <property type="match status" value="1"/>
</dbReference>
<dbReference type="Gene3D" id="1.10.357.10">
    <property type="entry name" value="Tetracycline Repressor, domain 2"/>
    <property type="match status" value="1"/>
</dbReference>
<protein>
    <submittedName>
        <fullName evidence="6">TetR/AcrR family transcriptional regulator</fullName>
    </submittedName>
</protein>
<dbReference type="RefSeq" id="WP_320423968.1">
    <property type="nucleotide sequence ID" value="NZ_JAXCLA010000005.1"/>
</dbReference>
<comment type="caution">
    <text evidence="6">The sequence shown here is derived from an EMBL/GenBank/DDBJ whole genome shotgun (WGS) entry which is preliminary data.</text>
</comment>
<feature type="domain" description="HTH tetR-type" evidence="5">
    <location>
        <begin position="12"/>
        <end position="72"/>
    </location>
</feature>
<keyword evidence="2 4" id="KW-0238">DNA-binding</keyword>
<evidence type="ECO:0000313" key="6">
    <source>
        <dbReference type="EMBL" id="MDY0746067.1"/>
    </source>
</evidence>
<dbReference type="Pfam" id="PF00440">
    <property type="entry name" value="TetR_N"/>
    <property type="match status" value="1"/>
</dbReference>
<proteinExistence type="predicted"/>
<accession>A0ABU5DLT5</accession>
<sequence>MDTPARKPSKRELTHDRIVDVAARALRRRGYEGVGVAEVMKEAGLTHGGFYAHFESRDAMLAEALARAGQDSAASMREKIAAQVARGTSPFRAFIEQYLSDSHLADADGGCPVAALGSEMSRQPPELLAVSAERVRAMIDGVQRVLPPQDDAKAKAQVIAGTIVGTLQMARVLGPNAQGRAMLSAARKSLLSQYEV</sequence>
<feature type="DNA-binding region" description="H-T-H motif" evidence="4">
    <location>
        <begin position="35"/>
        <end position="54"/>
    </location>
</feature>
<dbReference type="Gene3D" id="1.10.10.60">
    <property type="entry name" value="Homeodomain-like"/>
    <property type="match status" value="1"/>
</dbReference>
<organism evidence="6 7">
    <name type="scientific">Roseateles agri</name>
    <dbReference type="NCBI Taxonomy" id="3098619"/>
    <lineage>
        <taxon>Bacteria</taxon>
        <taxon>Pseudomonadati</taxon>
        <taxon>Pseudomonadota</taxon>
        <taxon>Betaproteobacteria</taxon>
        <taxon>Burkholderiales</taxon>
        <taxon>Sphaerotilaceae</taxon>
        <taxon>Roseateles</taxon>
    </lineage>
</organism>
<gene>
    <name evidence="6" type="ORF">SNE35_16220</name>
</gene>
<dbReference type="PROSITE" id="PS50977">
    <property type="entry name" value="HTH_TETR_2"/>
    <property type="match status" value="1"/>
</dbReference>
<evidence type="ECO:0000259" key="5">
    <source>
        <dbReference type="PROSITE" id="PS50977"/>
    </source>
</evidence>
<dbReference type="SUPFAM" id="SSF46689">
    <property type="entry name" value="Homeodomain-like"/>
    <property type="match status" value="1"/>
</dbReference>
<dbReference type="Proteomes" id="UP001285263">
    <property type="component" value="Unassembled WGS sequence"/>
</dbReference>
<evidence type="ECO:0000256" key="2">
    <source>
        <dbReference type="ARBA" id="ARBA00023125"/>
    </source>
</evidence>
<dbReference type="InterPro" id="IPR036271">
    <property type="entry name" value="Tet_transcr_reg_TetR-rel_C_sf"/>
</dbReference>
<dbReference type="PRINTS" id="PR00455">
    <property type="entry name" value="HTHTETR"/>
</dbReference>
<keyword evidence="1" id="KW-0805">Transcription regulation</keyword>
<evidence type="ECO:0000256" key="3">
    <source>
        <dbReference type="ARBA" id="ARBA00023163"/>
    </source>
</evidence>
<evidence type="ECO:0000313" key="7">
    <source>
        <dbReference type="Proteomes" id="UP001285263"/>
    </source>
</evidence>